<organism evidence="7 8">
    <name type="scientific">Meira miltonrushii</name>
    <dbReference type="NCBI Taxonomy" id="1280837"/>
    <lineage>
        <taxon>Eukaryota</taxon>
        <taxon>Fungi</taxon>
        <taxon>Dikarya</taxon>
        <taxon>Basidiomycota</taxon>
        <taxon>Ustilaginomycotina</taxon>
        <taxon>Exobasidiomycetes</taxon>
        <taxon>Exobasidiales</taxon>
        <taxon>Brachybasidiaceae</taxon>
        <taxon>Meira</taxon>
    </lineage>
</organism>
<feature type="compositionally biased region" description="Basic and acidic residues" evidence="6">
    <location>
        <begin position="603"/>
        <end position="617"/>
    </location>
</feature>
<keyword evidence="8" id="KW-1185">Reference proteome</keyword>
<feature type="compositionally biased region" description="Polar residues" evidence="6">
    <location>
        <begin position="783"/>
        <end position="796"/>
    </location>
</feature>
<feature type="compositionally biased region" description="Low complexity" evidence="6">
    <location>
        <begin position="849"/>
        <end position="861"/>
    </location>
</feature>
<sequence length="867" mass="96405">MSEFQKDELSLEETNKLRIQLGLKPLAPDSDDEDSKQTQKNDKDDDDPLKNQEEKAAKNYADWQESQRKQKEDEKVKERIAKAQNRRDLNKRLQGRTLGDADEIASTSNAEASTSDSNKKWLKAQRKKALANEARRRQEEEEAEAAASAAAKAKYDSEDLRGLKVGHDMEEFDLEEGGEGKVLTLRDSKILDNDDDELMDSTLDQKERDRINEERKKGVKQYTGLDDDDFDAGNVGRPRGVLSKYDADVEHLDGPLPKDADAGFRLGGEVRTRKDRDEAKRKESERAPNRTLLNLDYTKNEEVSDYLQEGDVGFKKPKARKKKRETARIRLDDDDEDRPADNNGGKEDVEMNEDGVSAAPSESRRQPRQRNTEIDLIDDDDLALSLAKARRKQAKKAFQKMTPEMIARNLAEQKAAEEAEKNAANSAESMNVDVKPAENESNAGLTFDETSNFVHNLQAARDASPEIQSRPRQSSTPQVKREESAEIESGINGFDASDMLVEDPNSALPSVKEEEDVDMDIKEEAPALPTTVEEVEPLVSGGLGSTLSLLRNQGLITEMTPEQREREKQQKEYDAWMATRRAEDRAREAELAASKAQGSAKDQATREYENRKRELEDARKVQDRFKDYKPDFEIKYHDEFGRTLNNHEAWKRLSHIFHGKAPGKKKQEQRLQRIELEKKREKMLAGDTPTGMTKAFAERAEKSGQAHMVLGVGAKNNAPQDAGLLGPNTVAHHSNRNAGHGKGKSKQSEDYTREGSTSSQGGSYHVSPESGRDSGSGFASDMNGITSMVPRSTTTKVKAGFAPIARPSPLASSSSSQPHRESDAASGANGQTNTQQPSGKFKLAFGKRPAPSSGASNGPPAKQAREM</sequence>
<evidence type="ECO:0000313" key="8">
    <source>
        <dbReference type="Proteomes" id="UP000245771"/>
    </source>
</evidence>
<feature type="compositionally biased region" description="Low complexity" evidence="6">
    <location>
        <begin position="802"/>
        <end position="816"/>
    </location>
</feature>
<feature type="compositionally biased region" description="Basic residues" evidence="6">
    <location>
        <begin position="315"/>
        <end position="325"/>
    </location>
</feature>
<evidence type="ECO:0000256" key="5">
    <source>
        <dbReference type="ARBA" id="ARBA00023242"/>
    </source>
</evidence>
<feature type="compositionally biased region" description="Polar residues" evidence="6">
    <location>
        <begin position="466"/>
        <end position="478"/>
    </location>
</feature>
<dbReference type="Proteomes" id="UP000245771">
    <property type="component" value="Unassembled WGS sequence"/>
</dbReference>
<dbReference type="GO" id="GO:0046540">
    <property type="term" value="C:U4/U6 x U5 tri-snRNP complex"/>
    <property type="evidence" value="ECO:0007669"/>
    <property type="project" value="InterPro"/>
</dbReference>
<accession>A0A316VMA7</accession>
<dbReference type="PANTHER" id="PTHR14152">
    <property type="entry name" value="SQUAMOUS CELL CARCINOMA ANTIGEN RECOGNISED BY CYTOTOXIC T LYMPHOCYTES"/>
    <property type="match status" value="1"/>
</dbReference>
<dbReference type="Pfam" id="PF19252">
    <property type="entry name" value="HIND"/>
    <property type="match status" value="1"/>
</dbReference>
<feature type="compositionally biased region" description="Basic residues" evidence="6">
    <location>
        <begin position="120"/>
        <end position="129"/>
    </location>
</feature>
<dbReference type="Pfam" id="PF03343">
    <property type="entry name" value="SART-1"/>
    <property type="match status" value="1"/>
</dbReference>
<dbReference type="RefSeq" id="XP_025357533.1">
    <property type="nucleotide sequence ID" value="XM_025498183.1"/>
</dbReference>
<protein>
    <recommendedName>
        <fullName evidence="9">SART-1 protein</fullName>
    </recommendedName>
</protein>
<evidence type="ECO:0000313" key="7">
    <source>
        <dbReference type="EMBL" id="PWN37231.1"/>
    </source>
</evidence>
<keyword evidence="3" id="KW-0507">mRNA processing</keyword>
<dbReference type="FunCoup" id="A0A316VMA7">
    <property type="interactions" value="680"/>
</dbReference>
<keyword evidence="5" id="KW-0539">Nucleus</keyword>
<gene>
    <name evidence="7" type="ORF">FA14DRAFT_159378</name>
</gene>
<evidence type="ECO:0000256" key="6">
    <source>
        <dbReference type="SAM" id="MobiDB-lite"/>
    </source>
</evidence>
<feature type="region of interest" description="Disordered" evidence="6">
    <location>
        <begin position="584"/>
        <end position="617"/>
    </location>
</feature>
<dbReference type="GO" id="GO:0000481">
    <property type="term" value="P:maturation of 5S rRNA"/>
    <property type="evidence" value="ECO:0007669"/>
    <property type="project" value="TreeGrafter"/>
</dbReference>
<comment type="subcellular location">
    <subcellularLocation>
        <location evidence="1">Nucleus</location>
    </subcellularLocation>
</comment>
<feature type="compositionally biased region" description="Basic and acidic residues" evidence="6">
    <location>
        <begin position="252"/>
        <end position="288"/>
    </location>
</feature>
<dbReference type="AlphaFoldDB" id="A0A316VMA7"/>
<feature type="compositionally biased region" description="Basic residues" evidence="6">
    <location>
        <begin position="733"/>
        <end position="745"/>
    </location>
</feature>
<dbReference type="InParanoid" id="A0A316VMA7"/>
<feature type="compositionally biased region" description="Basic and acidic residues" evidence="6">
    <location>
        <begin position="35"/>
        <end position="57"/>
    </location>
</feature>
<evidence type="ECO:0008006" key="9">
    <source>
        <dbReference type="Google" id="ProtNLM"/>
    </source>
</evidence>
<proteinExistence type="inferred from homology"/>
<feature type="region of interest" description="Disordered" evidence="6">
    <location>
        <begin position="193"/>
        <end position="234"/>
    </location>
</feature>
<feature type="compositionally biased region" description="Polar residues" evidence="6">
    <location>
        <begin position="105"/>
        <end position="116"/>
    </location>
</feature>
<evidence type="ECO:0000256" key="2">
    <source>
        <dbReference type="ARBA" id="ARBA00006076"/>
    </source>
</evidence>
<reference evidence="7 8" key="1">
    <citation type="journal article" date="2018" name="Mol. Biol. Evol.">
        <title>Broad Genomic Sampling Reveals a Smut Pathogenic Ancestry of the Fungal Clade Ustilaginomycotina.</title>
        <authorList>
            <person name="Kijpornyongpan T."/>
            <person name="Mondo S.J."/>
            <person name="Barry K."/>
            <person name="Sandor L."/>
            <person name="Lee J."/>
            <person name="Lipzen A."/>
            <person name="Pangilinan J."/>
            <person name="LaButti K."/>
            <person name="Hainaut M."/>
            <person name="Henrissat B."/>
            <person name="Grigoriev I.V."/>
            <person name="Spatafora J.W."/>
            <person name="Aime M.C."/>
        </authorList>
    </citation>
    <scope>NUCLEOTIDE SEQUENCE [LARGE SCALE GENOMIC DNA]</scope>
    <source>
        <strain evidence="7 8">MCA 3882</strain>
    </source>
</reference>
<dbReference type="STRING" id="1280837.A0A316VMA7"/>
<feature type="region of interest" description="Disordered" evidence="6">
    <location>
        <begin position="20"/>
        <end position="156"/>
    </location>
</feature>
<dbReference type="InterPro" id="IPR005011">
    <property type="entry name" value="SNU66/SART1"/>
</dbReference>
<dbReference type="GeneID" id="37019964"/>
<feature type="region of interest" description="Disordered" evidence="6">
    <location>
        <begin position="252"/>
        <end position="378"/>
    </location>
</feature>
<feature type="compositionally biased region" description="Polar residues" evidence="6">
    <location>
        <begin position="439"/>
        <end position="455"/>
    </location>
</feature>
<feature type="region of interest" description="Disordered" evidence="6">
    <location>
        <begin position="413"/>
        <end position="518"/>
    </location>
</feature>
<feature type="region of interest" description="Disordered" evidence="6">
    <location>
        <begin position="710"/>
        <end position="867"/>
    </location>
</feature>
<dbReference type="GO" id="GO:0045292">
    <property type="term" value="P:mRNA cis splicing, via spliceosome"/>
    <property type="evidence" value="ECO:0007669"/>
    <property type="project" value="TreeGrafter"/>
</dbReference>
<evidence type="ECO:0000256" key="4">
    <source>
        <dbReference type="ARBA" id="ARBA00023187"/>
    </source>
</evidence>
<comment type="similarity">
    <text evidence="2">Belongs to the SNU66/SART1 family.</text>
</comment>
<dbReference type="PANTHER" id="PTHR14152:SF5">
    <property type="entry name" value="U4_U6.U5 TRI-SNRNP-ASSOCIATED PROTEIN 1"/>
    <property type="match status" value="1"/>
</dbReference>
<feature type="compositionally biased region" description="Polar residues" evidence="6">
    <location>
        <begin position="828"/>
        <end position="838"/>
    </location>
</feature>
<dbReference type="OrthoDB" id="5583at2759"/>
<evidence type="ECO:0000256" key="3">
    <source>
        <dbReference type="ARBA" id="ARBA00022664"/>
    </source>
</evidence>
<name>A0A316VMA7_9BASI</name>
<feature type="compositionally biased region" description="Basic and acidic residues" evidence="6">
    <location>
        <begin position="362"/>
        <end position="373"/>
    </location>
</feature>
<evidence type="ECO:0000256" key="1">
    <source>
        <dbReference type="ARBA" id="ARBA00004123"/>
    </source>
</evidence>
<dbReference type="InterPro" id="IPR045347">
    <property type="entry name" value="HIND"/>
</dbReference>
<feature type="compositionally biased region" description="Basic and acidic residues" evidence="6">
    <location>
        <begin position="65"/>
        <end position="91"/>
    </location>
</feature>
<feature type="compositionally biased region" description="Basic and acidic residues" evidence="6">
    <location>
        <begin position="203"/>
        <end position="216"/>
    </location>
</feature>
<keyword evidence="4" id="KW-0508">mRNA splicing</keyword>
<dbReference type="EMBL" id="KZ819602">
    <property type="protein sequence ID" value="PWN37231.1"/>
    <property type="molecule type" value="Genomic_DNA"/>
</dbReference>